<feature type="non-terminal residue" evidence="1">
    <location>
        <position position="1"/>
    </location>
</feature>
<gene>
    <name evidence="1" type="ORF">OCBIM_22023249mg</name>
</gene>
<organism evidence="1">
    <name type="scientific">Octopus bimaculoides</name>
    <name type="common">California two-spotted octopus</name>
    <dbReference type="NCBI Taxonomy" id="37653"/>
    <lineage>
        <taxon>Eukaryota</taxon>
        <taxon>Metazoa</taxon>
        <taxon>Spiralia</taxon>
        <taxon>Lophotrochozoa</taxon>
        <taxon>Mollusca</taxon>
        <taxon>Cephalopoda</taxon>
        <taxon>Coleoidea</taxon>
        <taxon>Octopodiformes</taxon>
        <taxon>Octopoda</taxon>
        <taxon>Incirrata</taxon>
        <taxon>Octopodidae</taxon>
        <taxon>Octopus</taxon>
    </lineage>
</organism>
<protein>
    <submittedName>
        <fullName evidence="1">Uncharacterized protein</fullName>
    </submittedName>
</protein>
<evidence type="ECO:0000313" key="1">
    <source>
        <dbReference type="EMBL" id="KOF83762.1"/>
    </source>
</evidence>
<name>A0A0L8H3I1_OCTBM</name>
<dbReference type="AlphaFoldDB" id="A0A0L8H3I1"/>
<proteinExistence type="predicted"/>
<sequence length="71" mass="8740">SNIITTIANTNITHHNYHQLTCSFHYYYTRPQPNHIHNLQYVTHDSHSHHNHSHHFHYCHHHHHHHDVHEQ</sequence>
<dbReference type="EMBL" id="KQ419380">
    <property type="protein sequence ID" value="KOF83762.1"/>
    <property type="molecule type" value="Genomic_DNA"/>
</dbReference>
<accession>A0A0L8H3I1</accession>
<reference evidence="1" key="1">
    <citation type="submission" date="2015-07" db="EMBL/GenBank/DDBJ databases">
        <title>MeaNS - Measles Nucleotide Surveillance Program.</title>
        <authorList>
            <person name="Tran T."/>
            <person name="Druce J."/>
        </authorList>
    </citation>
    <scope>NUCLEOTIDE SEQUENCE</scope>
    <source>
        <strain evidence="1">UCB-OBI-ISO-001</strain>
        <tissue evidence="1">Gonad</tissue>
    </source>
</reference>